<dbReference type="InterPro" id="IPR036942">
    <property type="entry name" value="Beta-barrel_TonB_sf"/>
</dbReference>
<dbReference type="InterPro" id="IPR037066">
    <property type="entry name" value="Plug_dom_sf"/>
</dbReference>
<comment type="similarity">
    <text evidence="8">Belongs to the TonB-dependent receptor family.</text>
</comment>
<keyword evidence="5" id="KW-0732">Signal</keyword>
<dbReference type="GO" id="GO:0009279">
    <property type="term" value="C:cell outer membrane"/>
    <property type="evidence" value="ECO:0007669"/>
    <property type="project" value="UniProtKB-SubCell"/>
</dbReference>
<dbReference type="Pfam" id="PF13715">
    <property type="entry name" value="CarbopepD_reg_2"/>
    <property type="match status" value="1"/>
</dbReference>
<gene>
    <name evidence="11" type="ORF">DXN04_14705</name>
</gene>
<evidence type="ECO:0000313" key="11">
    <source>
        <dbReference type="EMBL" id="RFM34520.1"/>
    </source>
</evidence>
<dbReference type="SUPFAM" id="SSF56935">
    <property type="entry name" value="Porins"/>
    <property type="match status" value="1"/>
</dbReference>
<organism evidence="11 12">
    <name type="scientific">Chitinophaga silvisoli</name>
    <dbReference type="NCBI Taxonomy" id="2291814"/>
    <lineage>
        <taxon>Bacteria</taxon>
        <taxon>Pseudomonadati</taxon>
        <taxon>Bacteroidota</taxon>
        <taxon>Chitinophagia</taxon>
        <taxon>Chitinophagales</taxon>
        <taxon>Chitinophagaceae</taxon>
        <taxon>Chitinophaga</taxon>
    </lineage>
</organism>
<dbReference type="PROSITE" id="PS52016">
    <property type="entry name" value="TONB_DEPENDENT_REC_3"/>
    <property type="match status" value="1"/>
</dbReference>
<evidence type="ECO:0000256" key="4">
    <source>
        <dbReference type="ARBA" id="ARBA00022692"/>
    </source>
</evidence>
<keyword evidence="7 8" id="KW-0998">Cell outer membrane</keyword>
<dbReference type="Proteomes" id="UP000261174">
    <property type="component" value="Unassembled WGS sequence"/>
</dbReference>
<evidence type="ECO:0000256" key="2">
    <source>
        <dbReference type="ARBA" id="ARBA00022448"/>
    </source>
</evidence>
<dbReference type="InterPro" id="IPR039426">
    <property type="entry name" value="TonB-dep_rcpt-like"/>
</dbReference>
<evidence type="ECO:0000256" key="9">
    <source>
        <dbReference type="SAM" id="Phobius"/>
    </source>
</evidence>
<keyword evidence="4 8" id="KW-0812">Transmembrane</keyword>
<dbReference type="Gene3D" id="2.40.170.20">
    <property type="entry name" value="TonB-dependent receptor, beta-barrel domain"/>
    <property type="match status" value="1"/>
</dbReference>
<dbReference type="InterPro" id="IPR023996">
    <property type="entry name" value="TonB-dep_OMP_SusC/RagA"/>
</dbReference>
<dbReference type="RefSeq" id="WP_116854103.1">
    <property type="nucleotide sequence ID" value="NZ_QTJV01000004.1"/>
</dbReference>
<evidence type="ECO:0000256" key="6">
    <source>
        <dbReference type="ARBA" id="ARBA00023136"/>
    </source>
</evidence>
<dbReference type="Gene3D" id="2.60.40.1120">
    <property type="entry name" value="Carboxypeptidase-like, regulatory domain"/>
    <property type="match status" value="1"/>
</dbReference>
<dbReference type="PANTHER" id="PTHR30069">
    <property type="entry name" value="TONB-DEPENDENT OUTER MEMBRANE RECEPTOR"/>
    <property type="match status" value="1"/>
</dbReference>
<evidence type="ECO:0000256" key="8">
    <source>
        <dbReference type="PROSITE-ProRule" id="PRU01360"/>
    </source>
</evidence>
<evidence type="ECO:0000313" key="12">
    <source>
        <dbReference type="Proteomes" id="UP000261174"/>
    </source>
</evidence>
<comment type="caution">
    <text evidence="11">The sequence shown here is derived from an EMBL/GenBank/DDBJ whole genome shotgun (WGS) entry which is preliminary data.</text>
</comment>
<feature type="transmembrane region" description="Helical" evidence="9">
    <location>
        <begin position="20"/>
        <end position="42"/>
    </location>
</feature>
<keyword evidence="6 8" id="KW-0472">Membrane</keyword>
<name>A0A3E1P317_9BACT</name>
<keyword evidence="3 8" id="KW-1134">Transmembrane beta strand</keyword>
<dbReference type="FunFam" id="2.60.40.1120:FF:000003">
    <property type="entry name" value="Outer membrane protein Omp121"/>
    <property type="match status" value="1"/>
</dbReference>
<evidence type="ECO:0000259" key="10">
    <source>
        <dbReference type="SMART" id="SM00965"/>
    </source>
</evidence>
<accession>A0A3E1P317</accession>
<dbReference type="OrthoDB" id="9768177at2"/>
<dbReference type="InterPro" id="IPR011662">
    <property type="entry name" value="Secretin/TonB_short_N"/>
</dbReference>
<dbReference type="Gene3D" id="2.170.130.10">
    <property type="entry name" value="TonB-dependent receptor, plug domain"/>
    <property type="match status" value="1"/>
</dbReference>
<comment type="subcellular location">
    <subcellularLocation>
        <location evidence="1 8">Cell outer membrane</location>
        <topology evidence="1 8">Multi-pass membrane protein</topology>
    </subcellularLocation>
</comment>
<evidence type="ECO:0000256" key="5">
    <source>
        <dbReference type="ARBA" id="ARBA00022729"/>
    </source>
</evidence>
<evidence type="ECO:0000256" key="7">
    <source>
        <dbReference type="ARBA" id="ARBA00023237"/>
    </source>
</evidence>
<keyword evidence="9" id="KW-1133">Transmembrane helix</keyword>
<keyword evidence="2 8" id="KW-0813">Transport</keyword>
<dbReference type="InterPro" id="IPR012910">
    <property type="entry name" value="Plug_dom"/>
</dbReference>
<dbReference type="NCBIfam" id="TIGR04056">
    <property type="entry name" value="OMP_RagA_SusC"/>
    <property type="match status" value="1"/>
</dbReference>
<evidence type="ECO:0000256" key="1">
    <source>
        <dbReference type="ARBA" id="ARBA00004571"/>
    </source>
</evidence>
<dbReference type="InterPro" id="IPR008969">
    <property type="entry name" value="CarboxyPept-like_regulatory"/>
</dbReference>
<dbReference type="Pfam" id="PF07715">
    <property type="entry name" value="Plug"/>
    <property type="match status" value="1"/>
</dbReference>
<feature type="domain" description="Secretin/TonB short N-terminal" evidence="10">
    <location>
        <begin position="69"/>
        <end position="121"/>
    </location>
</feature>
<protein>
    <submittedName>
        <fullName evidence="11">SusC/RagA family TonB-linked outer membrane protein</fullName>
    </submittedName>
</protein>
<dbReference type="SMART" id="SM00965">
    <property type="entry name" value="STN"/>
    <property type="match status" value="1"/>
</dbReference>
<dbReference type="GO" id="GO:0044718">
    <property type="term" value="P:siderophore transmembrane transport"/>
    <property type="evidence" value="ECO:0007669"/>
    <property type="project" value="TreeGrafter"/>
</dbReference>
<reference evidence="11 12" key="1">
    <citation type="submission" date="2018-08" db="EMBL/GenBank/DDBJ databases">
        <title>Chitinophaga sp. K20C18050901, a novel bacterium isolated from forest soil.</title>
        <authorList>
            <person name="Wang C."/>
        </authorList>
    </citation>
    <scope>NUCLEOTIDE SEQUENCE [LARGE SCALE GENOMIC DNA]</scope>
    <source>
        <strain evidence="11 12">K20C18050901</strain>
    </source>
</reference>
<dbReference type="PANTHER" id="PTHR30069:SF29">
    <property type="entry name" value="HEMOGLOBIN AND HEMOGLOBIN-HAPTOGLOBIN-BINDING PROTEIN 1-RELATED"/>
    <property type="match status" value="1"/>
</dbReference>
<dbReference type="InterPro" id="IPR023997">
    <property type="entry name" value="TonB-dep_OMP_SusC/RagA_CS"/>
</dbReference>
<sequence length="1208" mass="133179">MSFYVRPRGVKIPYGLLRPLLILQLTLGFILFLNLHVVANVLSSKTITLNLRSVEFKEVLSIIEHQSDYRFMFSNRNIPNKSKVDINVKDAQINTVMDMILDKSGYTYQELANNLIVIVPMGERITTVKITGKVLDQTGEALIGASVKIKGTSDGVATDENGGFTLSVPDDAILVVSYVGFKTQEVPVNGKTALTITMQPADKIINEFVVTALGIKREEKALGYAVSTITSEQINASGNTNFASALYGKAAGVKITTAPGGATSAVNIQIRGVNSLNYSTQPLYVVDGVQIRNNNETGGAGGNSTGYWDDPRIRGNGILDINPTDIENLTVLKGASATALYGSDAASGVVVITTKKGQKGRGLGVDVNYSTTRESIANAPQYQNTYGPGYDRASNVSLGANEEGWVPVGSDGTVRPFFRAYGQFGPKMDGQMVPWWDGSMHPYSPQPNNYKQMFQKGYNSNLNVSLSNMNEKANYRFSYTRSDYKGIQIGTQQGKNTFNLNSTIKLHSKVSLDVVGGYVNTKVTNRARLMNRLFNSFDGFFSRAEDMAVVFDKYKTTKGYKWVPYDKTQLNPDEALVYQVRPELLNFLWYQLRNNEVENQDRLLSSVTLNIDLAKGLKLRTRVGNDFTSINTEAKSYNEYPIAFNTTSSTGSYGVTKNRYAIVYTDLLATYANDQTKVFGYSISGGFQSRQESFTDQTSSTSGGLVTANWFSLNNSYNSQTTSEVRSKLLKYAFLGIANFSYKNYLFLEGTARQEKSSTLPINNNSYFYPSVNSSFIFTDAFEMPKWLSYGKIRASYGMVGNAPPPYEANIVYTQKPLSTTTGSVPVLTAQNAYGNENLKSEKKTEMEFGLETKMLQNRVGVDISVYNSKVKDLLMRLSTAASNGALTRITNVGELNSKGLEIAFNANPLKRPKTNWNTRLNFAFNNSKVVSLADGVNQIVFKGGDANSVEIVAEVGQTIGNIYMYPLATDDKGNKLVNSSGMYYVDKSRYEKAGNILPKVVGGWSNTFSYKALTLDLTIDYRFGGEILSMPQKYGTNAGMFQSTMKYRDEANGGLPYYVNEQGVATRLPSHNSVSPYGKVYHDGIILPGKKDSDGSDNDMIIEAANYYLTVYDASSNGYNGPAVIRNNYIKFREAVLSYNLSRGTAQKLHMQNIRLSLIGRNLFYFYRTLKNIDPEAPVGQSWLNQGVDEGSTGATRSIGFSLNASF</sequence>
<dbReference type="NCBIfam" id="TIGR04057">
    <property type="entry name" value="SusC_RagA_signa"/>
    <property type="match status" value="1"/>
</dbReference>
<keyword evidence="12" id="KW-1185">Reference proteome</keyword>
<evidence type="ECO:0000256" key="3">
    <source>
        <dbReference type="ARBA" id="ARBA00022452"/>
    </source>
</evidence>
<dbReference type="SUPFAM" id="SSF49464">
    <property type="entry name" value="Carboxypeptidase regulatory domain-like"/>
    <property type="match status" value="1"/>
</dbReference>
<dbReference type="AlphaFoldDB" id="A0A3E1P317"/>
<proteinExistence type="inferred from homology"/>
<dbReference type="EMBL" id="QTJV01000004">
    <property type="protein sequence ID" value="RFM34520.1"/>
    <property type="molecule type" value="Genomic_DNA"/>
</dbReference>
<dbReference type="GO" id="GO:0015344">
    <property type="term" value="F:siderophore uptake transmembrane transporter activity"/>
    <property type="evidence" value="ECO:0007669"/>
    <property type="project" value="TreeGrafter"/>
</dbReference>